<dbReference type="EMBL" id="JAOZYT010000032">
    <property type="protein sequence ID" value="MCW0523910.1"/>
    <property type="molecule type" value="Genomic_DNA"/>
</dbReference>
<evidence type="ECO:0000313" key="2">
    <source>
        <dbReference type="EMBL" id="MCW0523910.1"/>
    </source>
</evidence>
<dbReference type="OrthoDB" id="1120922at2"/>
<sequence>MKKYFSNQQTLQDYGILFENIKTQTELKSQLAEYGYDDAEVQKGKALYDKAQEVYQKNIKEGQEETTAYAQFTTEFEQLLKTYKTDRKKAKIIYKDQPETLKNLRLKGQSSRQMANLLDEVNIFYHSLKEDSALLSPLNRLKITEESVEAQLTQLQKTQKAYATYTQEKGESQDATKQKNAAFSDLEKWVKEFYSIAKIALEDRPQLLESIAKFVRS</sequence>
<reference evidence="1 3" key="1">
    <citation type="submission" date="2015-06" db="EMBL/GenBank/DDBJ databases">
        <title>R. anatipestifer strain HXb2 is the most virulent strain so far, and the genome sequence would help us uncover the pathogenesis.</title>
        <authorList>
            <person name="Hu Q."/>
            <person name="Qi J."/>
            <person name="Bo H."/>
            <person name="Liu G."/>
            <person name="Tao M."/>
            <person name="Ding Y."/>
            <person name="Xue Y."/>
        </authorList>
    </citation>
    <scope>NUCLEOTIDE SEQUENCE [LARGE SCALE GENOMIC DNA]</scope>
    <source>
        <strain evidence="1 3">HXb2</strain>
    </source>
</reference>
<dbReference type="RefSeq" id="WP_014938344.1">
    <property type="nucleotide sequence ID" value="NZ_CP011859.1"/>
</dbReference>
<name>A0A1A5HKM7_RIEAN</name>
<dbReference type="Proteomes" id="UP000189883">
    <property type="component" value="Chromosome"/>
</dbReference>
<proteinExistence type="predicted"/>
<evidence type="ECO:0000313" key="3">
    <source>
        <dbReference type="Proteomes" id="UP000189883"/>
    </source>
</evidence>
<dbReference type="EMBL" id="CP011859">
    <property type="protein sequence ID" value="AQY21290.1"/>
    <property type="molecule type" value="Genomic_DNA"/>
</dbReference>
<reference evidence="2" key="2">
    <citation type="submission" date="2022-10" db="EMBL/GenBank/DDBJ databases">
        <title>Sifting through the core-genome to identify putative cross-protective antigens against Riemerella anatipestifer.</title>
        <authorList>
            <person name="Zheng X."/>
            <person name="Zhang W."/>
        </authorList>
    </citation>
    <scope>NUCLEOTIDE SEQUENCE</scope>
    <source>
        <strain evidence="2">ZWRA178</strain>
    </source>
</reference>
<evidence type="ECO:0000313" key="1">
    <source>
        <dbReference type="EMBL" id="AQY21290.1"/>
    </source>
</evidence>
<organism evidence="1 3">
    <name type="scientific">Riemerella anatipestifer</name>
    <name type="common">Moraxella anatipestifer</name>
    <dbReference type="NCBI Taxonomy" id="34085"/>
    <lineage>
        <taxon>Bacteria</taxon>
        <taxon>Pseudomonadati</taxon>
        <taxon>Bacteroidota</taxon>
        <taxon>Flavobacteriia</taxon>
        <taxon>Flavobacteriales</taxon>
        <taxon>Weeksellaceae</taxon>
        <taxon>Riemerella</taxon>
    </lineage>
</organism>
<gene>
    <name evidence="1" type="ORF">AB406_0330</name>
    <name evidence="2" type="ORF">OKE68_06225</name>
</gene>
<accession>A0A1A5HKM7</accession>
<dbReference type="AlphaFoldDB" id="A0A1A5HKM7"/>
<dbReference type="Proteomes" id="UP001207440">
    <property type="component" value="Unassembled WGS sequence"/>
</dbReference>
<protein>
    <submittedName>
        <fullName evidence="1">Uncharacterized protein</fullName>
    </submittedName>
</protein>